<dbReference type="SMART" id="SM00179">
    <property type="entry name" value="EGF_CA"/>
    <property type="match status" value="7"/>
</dbReference>
<feature type="disulfide bond" evidence="4">
    <location>
        <begin position="1035"/>
        <end position="1044"/>
    </location>
</feature>
<comment type="caution">
    <text evidence="6">The sequence shown here is derived from an EMBL/GenBank/DDBJ whole genome shotgun (WGS) entry which is preliminary data.</text>
</comment>
<sequence>MFAQDINECADSNGGCEGTCCNTIGSFYCRCPDGMKLGADGKSCQVCRCGNDDLACYLRSFWAERLQVRKQTCVNTLGSYHCECSEGFRIHADARTCIARKLWFCRSHHPKTAFILFYWSLDVSSLCDRPGDVITNGGCEHWCVDLGNEQYKCECRSNYQLKRDGKHCELKDPCKENNGGCAQICSNVNGQAQCSCRSGFKMGADFKRCEDIDECVSGQAKCAHGCVNVPGSFRCVCNPGFELGADGKQCYRIEMEIVNGCEKNNGGCSHHCEHTTSGPLCSCNQDTDECENGEACCSHYCKNYPGGYECGCRPGYTPNGCTCDDIDECVSETSGCSQYCVNTLGSYECFCQEEEEEELVGSEDEPEVLRLPDLLFRRPPQLLHYTAALSRPYDDTYTYDPEHPQNVEQREALTVISKIMCEEGSFGDDCIVSCEDCANGGVCSSERDRSCAEGTYGVQCNSLCVCKNGGRCDPVTGKCLCPPGVHGLHCENGCPQGFYGRFCQRRCNCPNNGRCHRLYGGKTLLLVIHKKAPALANLVTLATAVRKNVRKDTTAMAVTRDVTALMVSRATLKLESARRLTCEATSGRCVCEAGYTGEQCDKKCPEGHYGAECKLVCECENGAECDHVSGACTCTAGWMGSHCEKNSEPVDVGSRERDFPMMYCSLQRTHRDVADSNLLSSVGCPVGFYGQDCVQMCQCGNEAHCHHITGACRCTPGWAPPQCILACPLGTFGPNCSQSCNCHNGGSCDPVSGQCRCTPGWTGTSCQQTCASGWFGRNCEQRCICLGGVACDHVTGRCGCPAGYTGNSCETMCPQGRFGPNCSQTCTCSGDQYSCHHVTGKCTCLPGYYGNRCHLRCREGTYGPYCKKRCRCANGGQCDFKTGSCICQPGYLGPNCSTISCVREFDRSGPFPEEQKREIRFLILVFHHSSVGMERDFPGGIFLASSKTRARSVSQTCHCLLCPRGRYGTQCRSFCTCANGGLCDPVNGTCRCGLGWTGQHCEKVCVPGHYGVNCEQECVCQNNSTCDRFTGRCSCPSGYYGPACQHRCPAGFFGELCAQSCDCKHGHLCDHVTGQCVCPPGYQGDQCEKRCDDGRFGHDCAELCECDGAPCDLTTGQCLCPPGKTGERCENVCDSRFYGPGCSYSCQCAHGGQCDQRTGHCSCPLTWLGPTCEEVTTQTRAFELKALVRVCVTVCVSAAVCVCVMDPELLRASCLCFCKSRVFQNTEETTACFSLLVLMRSPQKHTHALLTSQQKASGKGD</sequence>
<feature type="disulfide bond" evidence="4">
    <location>
        <begin position="887"/>
        <end position="896"/>
    </location>
</feature>
<dbReference type="SMART" id="SM00180">
    <property type="entry name" value="EGF_Lam"/>
    <property type="match status" value="10"/>
</dbReference>
<dbReference type="InterPro" id="IPR001881">
    <property type="entry name" value="EGF-like_Ca-bd_dom"/>
</dbReference>
<keyword evidence="2" id="KW-0677">Repeat</keyword>
<accession>A0ABQ8M2I1</accession>
<dbReference type="SUPFAM" id="SSF57196">
    <property type="entry name" value="EGF/Laminin"/>
    <property type="match status" value="1"/>
</dbReference>
<evidence type="ECO:0000256" key="2">
    <source>
        <dbReference type="ARBA" id="ARBA00022737"/>
    </source>
</evidence>
<gene>
    <name evidence="6" type="ORF">H4Q32_013318</name>
</gene>
<dbReference type="PANTHER" id="PTHR24043:SF8">
    <property type="entry name" value="EGF-LIKE DOMAIN-CONTAINING PROTEIN"/>
    <property type="match status" value="1"/>
</dbReference>
<dbReference type="CDD" id="cd00055">
    <property type="entry name" value="EGF_Lam"/>
    <property type="match status" value="1"/>
</dbReference>
<dbReference type="InterPro" id="IPR042635">
    <property type="entry name" value="MEGF10/SREC1/2-like"/>
</dbReference>
<name>A0ABQ8M2I1_LABRO</name>
<dbReference type="PRINTS" id="PR00011">
    <property type="entry name" value="EGFLAMININ"/>
</dbReference>
<dbReference type="CDD" id="cd00054">
    <property type="entry name" value="EGF_CA"/>
    <property type="match status" value="1"/>
</dbReference>
<dbReference type="Proteomes" id="UP000830375">
    <property type="component" value="Unassembled WGS sequence"/>
</dbReference>
<dbReference type="PANTHER" id="PTHR24043">
    <property type="entry name" value="SCAVENGER RECEPTOR CLASS F"/>
    <property type="match status" value="1"/>
</dbReference>
<feature type="disulfide bond" evidence="4">
    <location>
        <begin position="992"/>
        <end position="1001"/>
    </location>
</feature>
<dbReference type="InterPro" id="IPR000742">
    <property type="entry name" value="EGF"/>
</dbReference>
<feature type="disulfide bond" evidence="4">
    <location>
        <begin position="757"/>
        <end position="766"/>
    </location>
</feature>
<dbReference type="PROSITE" id="PS01187">
    <property type="entry name" value="EGF_CA"/>
    <property type="match status" value="3"/>
</dbReference>
<feature type="domain" description="EGF-like" evidence="5">
    <location>
        <begin position="967"/>
        <end position="1002"/>
    </location>
</feature>
<dbReference type="SUPFAM" id="SSF57184">
    <property type="entry name" value="Growth factor receptor domain"/>
    <property type="match status" value="2"/>
</dbReference>
<evidence type="ECO:0000313" key="7">
    <source>
        <dbReference type="Proteomes" id="UP000830375"/>
    </source>
</evidence>
<dbReference type="PROSITE" id="PS01186">
    <property type="entry name" value="EGF_2"/>
    <property type="match status" value="4"/>
</dbReference>
<dbReference type="Pfam" id="PF00053">
    <property type="entry name" value="EGF_laminin"/>
    <property type="match status" value="7"/>
</dbReference>
<dbReference type="Pfam" id="PF14670">
    <property type="entry name" value="FXa_inhibition"/>
    <property type="match status" value="2"/>
</dbReference>
<feature type="domain" description="EGF-like" evidence="5">
    <location>
        <begin position="456"/>
        <end position="491"/>
    </location>
</feature>
<feature type="domain" description="EGF-like" evidence="5">
    <location>
        <begin position="1053"/>
        <end position="1088"/>
    </location>
</feature>
<comment type="caution">
    <text evidence="4">Lacks conserved residue(s) required for the propagation of feature annotation.</text>
</comment>
<evidence type="ECO:0000256" key="3">
    <source>
        <dbReference type="ARBA" id="ARBA00023157"/>
    </source>
</evidence>
<feature type="domain" description="EGF-like" evidence="5">
    <location>
        <begin position="1015"/>
        <end position="1045"/>
    </location>
</feature>
<feature type="domain" description="EGF-like" evidence="5">
    <location>
        <begin position="609"/>
        <end position="644"/>
    </location>
</feature>
<organism evidence="6 7">
    <name type="scientific">Labeo rohita</name>
    <name type="common">Indian major carp</name>
    <name type="synonym">Cyprinus rohita</name>
    <dbReference type="NCBI Taxonomy" id="84645"/>
    <lineage>
        <taxon>Eukaryota</taxon>
        <taxon>Metazoa</taxon>
        <taxon>Chordata</taxon>
        <taxon>Craniata</taxon>
        <taxon>Vertebrata</taxon>
        <taxon>Euteleostomi</taxon>
        <taxon>Actinopterygii</taxon>
        <taxon>Neopterygii</taxon>
        <taxon>Teleostei</taxon>
        <taxon>Ostariophysi</taxon>
        <taxon>Cypriniformes</taxon>
        <taxon>Cyprinidae</taxon>
        <taxon>Labeoninae</taxon>
        <taxon>Labeonini</taxon>
        <taxon>Labeo</taxon>
    </lineage>
</organism>
<dbReference type="SMART" id="SM00181">
    <property type="entry name" value="EGF"/>
    <property type="match status" value="19"/>
</dbReference>
<evidence type="ECO:0000256" key="4">
    <source>
        <dbReference type="PROSITE-ProRule" id="PRU00076"/>
    </source>
</evidence>
<protein>
    <submittedName>
        <fullName evidence="6">Multiple epidermal growth factor-like domains protein 6</fullName>
    </submittedName>
</protein>
<feature type="domain" description="EGF-like" evidence="5">
    <location>
        <begin position="211"/>
        <end position="251"/>
    </location>
</feature>
<feature type="disulfide bond" evidence="4">
    <location>
        <begin position="1078"/>
        <end position="1087"/>
    </location>
</feature>
<dbReference type="Pfam" id="PF07645">
    <property type="entry name" value="EGF_CA"/>
    <property type="match status" value="4"/>
</dbReference>
<dbReference type="InterPro" id="IPR009030">
    <property type="entry name" value="Growth_fac_rcpt_cys_sf"/>
</dbReference>
<dbReference type="PROSITE" id="PS00010">
    <property type="entry name" value="ASX_HYDROXYL"/>
    <property type="match status" value="1"/>
</dbReference>
<dbReference type="PROSITE" id="PS00022">
    <property type="entry name" value="EGF_1"/>
    <property type="match status" value="10"/>
</dbReference>
<feature type="domain" description="EGF-like" evidence="5">
    <location>
        <begin position="862"/>
        <end position="897"/>
    </location>
</feature>
<dbReference type="PROSITE" id="PS50026">
    <property type="entry name" value="EGF_3"/>
    <property type="match status" value="8"/>
</dbReference>
<dbReference type="InterPro" id="IPR002049">
    <property type="entry name" value="LE_dom"/>
</dbReference>
<dbReference type="Gene3D" id="2.10.25.10">
    <property type="entry name" value="Laminin"/>
    <property type="match status" value="9"/>
</dbReference>
<dbReference type="EMBL" id="JACTAM010000015">
    <property type="protein sequence ID" value="KAI2656396.1"/>
    <property type="molecule type" value="Genomic_DNA"/>
</dbReference>
<evidence type="ECO:0000259" key="5">
    <source>
        <dbReference type="PROSITE" id="PS50026"/>
    </source>
</evidence>
<reference evidence="6 7" key="1">
    <citation type="submission" date="2022-01" db="EMBL/GenBank/DDBJ databases">
        <title>A high-quality chromosome-level genome assembly of rohu carp, Labeo rohita.</title>
        <authorList>
            <person name="Arick M.A. II"/>
            <person name="Hsu C.-Y."/>
            <person name="Magbanua Z."/>
            <person name="Pechanova O."/>
            <person name="Grover C."/>
            <person name="Miller E."/>
            <person name="Thrash A."/>
            <person name="Ezzel L."/>
            <person name="Alam S."/>
            <person name="Benzie J."/>
            <person name="Hamilton M."/>
            <person name="Karsi A."/>
            <person name="Lawrence M.L."/>
            <person name="Peterson D.G."/>
        </authorList>
    </citation>
    <scope>NUCLEOTIDE SEQUENCE [LARGE SCALE GENOMIC DNA]</scope>
    <source>
        <strain evidence="7">BAU-BD-2019</strain>
        <tissue evidence="6">Blood</tissue>
    </source>
</reference>
<dbReference type="InterPro" id="IPR000152">
    <property type="entry name" value="EGF-type_Asp/Asn_hydroxyl_site"/>
</dbReference>
<keyword evidence="7" id="KW-1185">Reference proteome</keyword>
<feature type="disulfide bond" evidence="4">
    <location>
        <begin position="634"/>
        <end position="643"/>
    </location>
</feature>
<dbReference type="InterPro" id="IPR018097">
    <property type="entry name" value="EGF_Ca-bd_CS"/>
</dbReference>
<evidence type="ECO:0000256" key="1">
    <source>
        <dbReference type="ARBA" id="ARBA00022536"/>
    </source>
</evidence>
<dbReference type="Gene3D" id="2.170.300.10">
    <property type="entry name" value="Tie2 ligand-binding domain superfamily"/>
    <property type="match status" value="4"/>
</dbReference>
<feature type="domain" description="EGF-like" evidence="5">
    <location>
        <begin position="732"/>
        <end position="767"/>
    </location>
</feature>
<dbReference type="InterPro" id="IPR049883">
    <property type="entry name" value="NOTCH1_EGF-like"/>
</dbReference>
<evidence type="ECO:0000313" key="6">
    <source>
        <dbReference type="EMBL" id="KAI2656396.1"/>
    </source>
</evidence>
<feature type="disulfide bond" evidence="4">
    <location>
        <begin position="481"/>
        <end position="490"/>
    </location>
</feature>
<keyword evidence="3 4" id="KW-1015">Disulfide bond</keyword>
<keyword evidence="1 4" id="KW-0245">EGF-like domain</keyword>
<proteinExistence type="predicted"/>